<keyword evidence="1" id="KW-0472">Membrane</keyword>
<dbReference type="VEuPathDB" id="FungiDB:ACJ73_01960"/>
<organism evidence="2 3">
    <name type="scientific">Blastomyces percursus</name>
    <dbReference type="NCBI Taxonomy" id="1658174"/>
    <lineage>
        <taxon>Eukaryota</taxon>
        <taxon>Fungi</taxon>
        <taxon>Dikarya</taxon>
        <taxon>Ascomycota</taxon>
        <taxon>Pezizomycotina</taxon>
        <taxon>Eurotiomycetes</taxon>
        <taxon>Eurotiomycetidae</taxon>
        <taxon>Onygenales</taxon>
        <taxon>Ajellomycetaceae</taxon>
        <taxon>Blastomyces</taxon>
    </lineage>
</organism>
<protein>
    <submittedName>
        <fullName evidence="2">Uncharacterized protein</fullName>
    </submittedName>
</protein>
<gene>
    <name evidence="2" type="ORF">ACJ73_01960</name>
</gene>
<sequence length="206" mass="23157">MAKACWLRLAGCSKNAIQQIRSNIRAQPMLETFRDHLRKRHSKIYCYWHHYCSFTLFSLGFFNAVVVRPPALFQSNLLNSFSQAYCETPARIDEAHLRFDGFESEPTHPTLGIGCGKEIEAEAPPSNHDGNFHTASSITIDNSGASVTDDDGMTELQIKGLVDLARSMSHTSTQSNTCGQYDINLFIDSESDPELDPHNENFNLRK</sequence>
<keyword evidence="3" id="KW-1185">Reference proteome</keyword>
<feature type="transmembrane region" description="Helical" evidence="1">
    <location>
        <begin position="44"/>
        <end position="66"/>
    </location>
</feature>
<comment type="caution">
    <text evidence="2">The sequence shown here is derived from an EMBL/GenBank/DDBJ whole genome shotgun (WGS) entry which is preliminary data.</text>
</comment>
<evidence type="ECO:0000313" key="2">
    <source>
        <dbReference type="EMBL" id="OJD26661.1"/>
    </source>
</evidence>
<evidence type="ECO:0000256" key="1">
    <source>
        <dbReference type="SAM" id="Phobius"/>
    </source>
</evidence>
<dbReference type="Proteomes" id="UP000242791">
    <property type="component" value="Unassembled WGS sequence"/>
</dbReference>
<proteinExistence type="predicted"/>
<dbReference type="OrthoDB" id="4501769at2759"/>
<keyword evidence="1" id="KW-0812">Transmembrane</keyword>
<keyword evidence="1" id="KW-1133">Transmembrane helix</keyword>
<dbReference type="EMBL" id="LGTZ01000194">
    <property type="protein sequence ID" value="OJD26661.1"/>
    <property type="molecule type" value="Genomic_DNA"/>
</dbReference>
<dbReference type="STRING" id="1658174.A0A1J9RG92"/>
<dbReference type="AlphaFoldDB" id="A0A1J9RG92"/>
<evidence type="ECO:0000313" key="3">
    <source>
        <dbReference type="Proteomes" id="UP000242791"/>
    </source>
</evidence>
<name>A0A1J9RG92_9EURO</name>
<accession>A0A1J9RG92</accession>
<reference evidence="2 3" key="1">
    <citation type="submission" date="2015-08" db="EMBL/GenBank/DDBJ databases">
        <title>Emmonsia species relationships and genome sequence.</title>
        <authorList>
            <person name="Cuomo C.A."/>
            <person name="Schwartz I.S."/>
            <person name="Kenyon C."/>
            <person name="De Hoog G.S."/>
            <person name="Govender N.P."/>
            <person name="Botha A."/>
            <person name="Moreno L."/>
            <person name="De Vries M."/>
            <person name="Munoz J.F."/>
            <person name="Stielow J.B."/>
        </authorList>
    </citation>
    <scope>NUCLEOTIDE SEQUENCE [LARGE SCALE GENOMIC DNA]</scope>
    <source>
        <strain evidence="2 3">EI222</strain>
    </source>
</reference>